<feature type="region of interest" description="Disordered" evidence="6">
    <location>
        <begin position="669"/>
        <end position="798"/>
    </location>
</feature>
<evidence type="ECO:0000256" key="1">
    <source>
        <dbReference type="ARBA" id="ARBA00023125"/>
    </source>
</evidence>
<dbReference type="PROSITE" id="PS50071">
    <property type="entry name" value="HOMEOBOX_2"/>
    <property type="match status" value="1"/>
</dbReference>
<dbReference type="EMBL" id="KZ819605">
    <property type="protein sequence ID" value="PWN32799.1"/>
    <property type="molecule type" value="Genomic_DNA"/>
</dbReference>
<dbReference type="Gene3D" id="1.10.10.60">
    <property type="entry name" value="Homeodomain-like"/>
    <property type="match status" value="1"/>
</dbReference>
<evidence type="ECO:0000256" key="2">
    <source>
        <dbReference type="ARBA" id="ARBA00023155"/>
    </source>
</evidence>
<keyword evidence="1 4" id="KW-0238">DNA-binding</keyword>
<comment type="subcellular location">
    <subcellularLocation>
        <location evidence="4 5">Nucleus</location>
    </subcellularLocation>
</comment>
<gene>
    <name evidence="8" type="ORF">FA14DRAFT_181477</name>
</gene>
<evidence type="ECO:0000256" key="6">
    <source>
        <dbReference type="SAM" id="MobiDB-lite"/>
    </source>
</evidence>
<organism evidence="8 9">
    <name type="scientific">Meira miltonrushii</name>
    <dbReference type="NCBI Taxonomy" id="1280837"/>
    <lineage>
        <taxon>Eukaryota</taxon>
        <taxon>Fungi</taxon>
        <taxon>Dikarya</taxon>
        <taxon>Basidiomycota</taxon>
        <taxon>Ustilaginomycotina</taxon>
        <taxon>Exobasidiomycetes</taxon>
        <taxon>Exobasidiales</taxon>
        <taxon>Brachybasidiaceae</taxon>
        <taxon>Meira</taxon>
    </lineage>
</organism>
<feature type="domain" description="Homeobox" evidence="7">
    <location>
        <begin position="116"/>
        <end position="176"/>
    </location>
</feature>
<feature type="DNA-binding region" description="Homeobox" evidence="4">
    <location>
        <begin position="118"/>
        <end position="177"/>
    </location>
</feature>
<feature type="compositionally biased region" description="Basic and acidic residues" evidence="6">
    <location>
        <begin position="1"/>
        <end position="12"/>
    </location>
</feature>
<feature type="region of interest" description="Disordered" evidence="6">
    <location>
        <begin position="1"/>
        <end position="80"/>
    </location>
</feature>
<dbReference type="AlphaFoldDB" id="A0A316V5F0"/>
<accession>A0A316V5F0</accession>
<evidence type="ECO:0000256" key="4">
    <source>
        <dbReference type="PROSITE-ProRule" id="PRU00108"/>
    </source>
</evidence>
<evidence type="ECO:0000256" key="3">
    <source>
        <dbReference type="ARBA" id="ARBA00023242"/>
    </source>
</evidence>
<keyword evidence="9" id="KW-1185">Reference proteome</keyword>
<dbReference type="InterPro" id="IPR017970">
    <property type="entry name" value="Homeobox_CS"/>
</dbReference>
<dbReference type="CDD" id="cd00086">
    <property type="entry name" value="homeodomain"/>
    <property type="match status" value="1"/>
</dbReference>
<proteinExistence type="predicted"/>
<dbReference type="Proteomes" id="UP000245771">
    <property type="component" value="Unassembled WGS sequence"/>
</dbReference>
<dbReference type="InterPro" id="IPR009057">
    <property type="entry name" value="Homeodomain-like_sf"/>
</dbReference>
<dbReference type="InterPro" id="IPR001356">
    <property type="entry name" value="HD"/>
</dbReference>
<feature type="compositionally biased region" description="Low complexity" evidence="6">
    <location>
        <begin position="70"/>
        <end position="80"/>
    </location>
</feature>
<evidence type="ECO:0000313" key="8">
    <source>
        <dbReference type="EMBL" id="PWN32799.1"/>
    </source>
</evidence>
<feature type="compositionally biased region" description="Basic and acidic residues" evidence="6">
    <location>
        <begin position="684"/>
        <end position="710"/>
    </location>
</feature>
<dbReference type="InterPro" id="IPR052631">
    <property type="entry name" value="Paired_homeobox_Bicoid"/>
</dbReference>
<keyword evidence="3 4" id="KW-0539">Nucleus</keyword>
<reference evidence="8 9" key="1">
    <citation type="journal article" date="2018" name="Mol. Biol. Evol.">
        <title>Broad Genomic Sampling Reveals a Smut Pathogenic Ancestry of the Fungal Clade Ustilaginomycotina.</title>
        <authorList>
            <person name="Kijpornyongpan T."/>
            <person name="Mondo S.J."/>
            <person name="Barry K."/>
            <person name="Sandor L."/>
            <person name="Lee J."/>
            <person name="Lipzen A."/>
            <person name="Pangilinan J."/>
            <person name="LaButti K."/>
            <person name="Hainaut M."/>
            <person name="Henrissat B."/>
            <person name="Grigoriev I.V."/>
            <person name="Spatafora J.W."/>
            <person name="Aime M.C."/>
        </authorList>
    </citation>
    <scope>NUCLEOTIDE SEQUENCE [LARGE SCALE GENOMIC DNA]</scope>
    <source>
        <strain evidence="8 9">MCA 3882</strain>
    </source>
</reference>
<dbReference type="PANTHER" id="PTHR46255:SF3">
    <property type="entry name" value="HOMEOBOX DOMAIN-CONTAINING PROTEIN"/>
    <property type="match status" value="1"/>
</dbReference>
<dbReference type="GO" id="GO:0000981">
    <property type="term" value="F:DNA-binding transcription factor activity, RNA polymerase II-specific"/>
    <property type="evidence" value="ECO:0007669"/>
    <property type="project" value="InterPro"/>
</dbReference>
<evidence type="ECO:0000259" key="7">
    <source>
        <dbReference type="PROSITE" id="PS50071"/>
    </source>
</evidence>
<evidence type="ECO:0000256" key="5">
    <source>
        <dbReference type="RuleBase" id="RU000682"/>
    </source>
</evidence>
<dbReference type="PANTHER" id="PTHR46255">
    <property type="entry name" value="SHORT STATURE HOMEOBOX"/>
    <property type="match status" value="1"/>
</dbReference>
<evidence type="ECO:0000313" key="9">
    <source>
        <dbReference type="Proteomes" id="UP000245771"/>
    </source>
</evidence>
<feature type="compositionally biased region" description="Polar residues" evidence="6">
    <location>
        <begin position="189"/>
        <end position="198"/>
    </location>
</feature>
<feature type="region of interest" description="Disordered" evidence="6">
    <location>
        <begin position="168"/>
        <end position="227"/>
    </location>
</feature>
<feature type="compositionally biased region" description="Low complexity" evidence="6">
    <location>
        <begin position="295"/>
        <end position="307"/>
    </location>
</feature>
<dbReference type="GeneID" id="37022883"/>
<dbReference type="GO" id="GO:1990837">
    <property type="term" value="F:sequence-specific double-stranded DNA binding"/>
    <property type="evidence" value="ECO:0007669"/>
    <property type="project" value="TreeGrafter"/>
</dbReference>
<dbReference type="SMART" id="SM00389">
    <property type="entry name" value="HOX"/>
    <property type="match status" value="1"/>
</dbReference>
<dbReference type="OrthoDB" id="6159439at2759"/>
<feature type="compositionally biased region" description="Polar residues" evidence="6">
    <location>
        <begin position="753"/>
        <end position="780"/>
    </location>
</feature>
<dbReference type="STRING" id="1280837.A0A316V5F0"/>
<dbReference type="PROSITE" id="PS00027">
    <property type="entry name" value="HOMEOBOX_1"/>
    <property type="match status" value="1"/>
</dbReference>
<dbReference type="Pfam" id="PF00046">
    <property type="entry name" value="Homeodomain"/>
    <property type="match status" value="1"/>
</dbReference>
<sequence>MQVQQRERDHNPQEVQKVAAIVGAKEEHREVDEMQGVSMDEASSPIEDRDCGSSISTASLSEPMPHTLNHSYSSSHMSQYSPTYKHLHPVNNLAYTHDEEGMQYASLEDRFPFLKDDRKRTRKLLSPEQTRILEAILERTIYPSTPLREAVARTLGIPPRKVQIWFQNKRQGRRRIPGQSEGEEETEMSRTSSGNETRMANEESEEVDDKRQITNTGNAPAPQARERCMEVQSAADDMRLARLRDEFGRQFAELKIAPAYCDGDMYPAPHLGQFERYGGAQSQSGDSYEQRHLNSALPSPASAPPHSGNYSEDDYASQRRHTIPMQHHHQHQQQAAYPHRTEAEMQHRSWQMGHGSGNWYGSHMSRSPLWDRGTDHRQNHEGFPFEMRHPSNDPRDAPVPRHEHVQMVGDRHIAQHHMHMQRTPSHGPHPGQVRIAAAAAYHHRYANSHADMMAYRSEHDMAYEARRRGLSTAPHSAPYPLLRSYSHNNPYDRSHAITASESMHRSFTSLPQGLYPPHATWNATRTNSFGSHGIRYQMPPPLSPAERPHTPGSSRSLRSFFPDNAGNHRDHPSTSPHRLQSKDRFGSGGSIHQISPTKDKRASLNEQKVEAKINEEAKEDDGRINDAYEKAKKIDSMPPAEQVRKTDVPESTCRIASLADVALRHKSRLPPLRIPSSMNNFKDSMNEKSDGSSGSKDDEKMSIAKEDRPSLRQLPRSLSSDDIRPAKMEKSSPMALDPTPSSPQSAREMRMASPSNSHSPVTPTNRQAEINPFAKSTNVLGGNDRQEVLPSITELMHS</sequence>
<feature type="compositionally biased region" description="Basic and acidic residues" evidence="6">
    <location>
        <begin position="719"/>
        <end position="730"/>
    </location>
</feature>
<protein>
    <recommendedName>
        <fullName evidence="7">Homeobox domain-containing protein</fullName>
    </recommendedName>
</protein>
<dbReference type="RefSeq" id="XP_025353101.1">
    <property type="nucleotide sequence ID" value="XM_025501102.1"/>
</dbReference>
<name>A0A316V5F0_9BASI</name>
<feature type="region of interest" description="Disordered" evidence="6">
    <location>
        <begin position="275"/>
        <end position="316"/>
    </location>
</feature>
<feature type="region of interest" description="Disordered" evidence="6">
    <location>
        <begin position="530"/>
        <end position="605"/>
    </location>
</feature>
<dbReference type="SUPFAM" id="SSF46689">
    <property type="entry name" value="Homeodomain-like"/>
    <property type="match status" value="1"/>
</dbReference>
<dbReference type="InParanoid" id="A0A316V5F0"/>
<keyword evidence="2 4" id="KW-0371">Homeobox</keyword>
<dbReference type="GO" id="GO:0005634">
    <property type="term" value="C:nucleus"/>
    <property type="evidence" value="ECO:0007669"/>
    <property type="project" value="UniProtKB-SubCell"/>
</dbReference>